<keyword evidence="1" id="KW-0472">Membrane</keyword>
<protein>
    <submittedName>
        <fullName evidence="2">Uncharacterized protein</fullName>
    </submittedName>
</protein>
<feature type="transmembrane region" description="Helical" evidence="1">
    <location>
        <begin position="34"/>
        <end position="56"/>
    </location>
</feature>
<keyword evidence="1" id="KW-0812">Transmembrane</keyword>
<name>A0A6G5A0M3_RHIMP</name>
<evidence type="ECO:0000313" key="2">
    <source>
        <dbReference type="EMBL" id="NIE44562.1"/>
    </source>
</evidence>
<dbReference type="EMBL" id="GIKN01002289">
    <property type="protein sequence ID" value="NIE44562.1"/>
    <property type="molecule type" value="Transcribed_RNA"/>
</dbReference>
<feature type="transmembrane region" description="Helical" evidence="1">
    <location>
        <begin position="63"/>
        <end position="84"/>
    </location>
</feature>
<proteinExistence type="predicted"/>
<dbReference type="AlphaFoldDB" id="A0A6G5A0M3"/>
<accession>A0A6G5A0M3</accession>
<reference evidence="2" key="1">
    <citation type="submission" date="2020-03" db="EMBL/GenBank/DDBJ databases">
        <title>A transcriptome and proteome of the tick Rhipicephalus microplus shaped by the genetic composition of its hosts and developmental stage.</title>
        <authorList>
            <person name="Garcia G.R."/>
            <person name="Ribeiro J.M.C."/>
            <person name="Maruyama S.R."/>
            <person name="Gardinasse L.G."/>
            <person name="Nelson K."/>
            <person name="Ferreira B.R."/>
            <person name="Andrade T.G."/>
            <person name="Santos I.K.F.M."/>
        </authorList>
    </citation>
    <scope>NUCLEOTIDE SEQUENCE</scope>
    <source>
        <strain evidence="2">NSGR</strain>
        <tissue evidence="2">Salivary glands</tissue>
    </source>
</reference>
<sequence>MYCLLAIIISERIATGTAIHSVSIYPHSIDILSVQSVISGWFCALSFVRFSFYFLYRSDWKVNIIYLPCLCGRAILDMFSLYYVQILYIETVV</sequence>
<evidence type="ECO:0000256" key="1">
    <source>
        <dbReference type="SAM" id="Phobius"/>
    </source>
</evidence>
<keyword evidence="1" id="KW-1133">Transmembrane helix</keyword>
<organism evidence="2">
    <name type="scientific">Rhipicephalus microplus</name>
    <name type="common">Cattle tick</name>
    <name type="synonym">Boophilus microplus</name>
    <dbReference type="NCBI Taxonomy" id="6941"/>
    <lineage>
        <taxon>Eukaryota</taxon>
        <taxon>Metazoa</taxon>
        <taxon>Ecdysozoa</taxon>
        <taxon>Arthropoda</taxon>
        <taxon>Chelicerata</taxon>
        <taxon>Arachnida</taxon>
        <taxon>Acari</taxon>
        <taxon>Parasitiformes</taxon>
        <taxon>Ixodida</taxon>
        <taxon>Ixodoidea</taxon>
        <taxon>Ixodidae</taxon>
        <taxon>Rhipicephalinae</taxon>
        <taxon>Rhipicephalus</taxon>
        <taxon>Boophilus</taxon>
    </lineage>
</organism>